<gene>
    <name evidence="19" type="primary">smyd4</name>
</gene>
<evidence type="ECO:0000256" key="4">
    <source>
        <dbReference type="ARBA" id="ARBA00022603"/>
    </source>
</evidence>
<keyword evidence="20" id="KW-1185">Reference proteome</keyword>
<dbReference type="Gene3D" id="1.25.40.10">
    <property type="entry name" value="Tetratricopeptide repeat domain"/>
    <property type="match status" value="2"/>
</dbReference>
<proteinExistence type="predicted"/>
<dbReference type="InterPro" id="IPR002893">
    <property type="entry name" value="Znf_MYND"/>
</dbReference>
<dbReference type="Gene3D" id="1.10.220.160">
    <property type="match status" value="1"/>
</dbReference>
<dbReference type="PANTHER" id="PTHR46165:SF2">
    <property type="entry name" value="SET AND MYND DOMAIN-CONTAINING PROTEIN 4"/>
    <property type="match status" value="1"/>
</dbReference>
<dbReference type="GO" id="GO:0008270">
    <property type="term" value="F:zinc ion binding"/>
    <property type="evidence" value="ECO:0007669"/>
    <property type="project" value="UniProtKB-KW"/>
</dbReference>
<feature type="domain" description="SET" evidence="17">
    <location>
        <begin position="207"/>
        <end position="598"/>
    </location>
</feature>
<keyword evidence="10" id="KW-0539">Nucleus</keyword>
<protein>
    <recommendedName>
        <fullName evidence="13">Protein-lysine N-methyltransferase SMYD4</fullName>
    </recommendedName>
    <alternativeName>
        <fullName evidence="14">SET and MYND domain-containing protein 4</fullName>
    </alternativeName>
</protein>
<evidence type="ECO:0000256" key="15">
    <source>
        <dbReference type="PROSITE-ProRule" id="PRU00134"/>
    </source>
</evidence>
<comment type="catalytic activity">
    <reaction evidence="11">
        <text>L-lysyl-[protein] + S-adenosyl-L-methionine = N(6)-methyl-L-lysyl-[protein] + S-adenosyl-L-homocysteine + H(+)</text>
        <dbReference type="Rhea" id="RHEA:51736"/>
        <dbReference type="Rhea" id="RHEA-COMP:9752"/>
        <dbReference type="Rhea" id="RHEA-COMP:13053"/>
        <dbReference type="ChEBI" id="CHEBI:15378"/>
        <dbReference type="ChEBI" id="CHEBI:29969"/>
        <dbReference type="ChEBI" id="CHEBI:57856"/>
        <dbReference type="ChEBI" id="CHEBI:59789"/>
        <dbReference type="ChEBI" id="CHEBI:61929"/>
    </reaction>
</comment>
<evidence type="ECO:0000256" key="9">
    <source>
        <dbReference type="ARBA" id="ARBA00022833"/>
    </source>
</evidence>
<evidence type="ECO:0000313" key="20">
    <source>
        <dbReference type="Proteomes" id="UP000694395"/>
    </source>
</evidence>
<dbReference type="InterPro" id="IPR011990">
    <property type="entry name" value="TPR-like_helical_dom_sf"/>
</dbReference>
<reference evidence="19" key="3">
    <citation type="submission" date="2025-09" db="UniProtKB">
        <authorList>
            <consortium name="Ensembl"/>
        </authorList>
    </citation>
    <scope>IDENTIFICATION</scope>
</reference>
<evidence type="ECO:0000256" key="7">
    <source>
        <dbReference type="ARBA" id="ARBA00022723"/>
    </source>
</evidence>
<name>A0A8K9XKA0_ONCMY</name>
<keyword evidence="8 15" id="KW-0863">Zinc-finger</keyword>
<feature type="region of interest" description="Disordered" evidence="16">
    <location>
        <begin position="441"/>
        <end position="463"/>
    </location>
</feature>
<evidence type="ECO:0000256" key="5">
    <source>
        <dbReference type="ARBA" id="ARBA00022679"/>
    </source>
</evidence>
<dbReference type="Pfam" id="PF00856">
    <property type="entry name" value="SET"/>
    <property type="match status" value="1"/>
</dbReference>
<dbReference type="Pfam" id="PF01753">
    <property type="entry name" value="zf-MYND"/>
    <property type="match status" value="1"/>
</dbReference>
<evidence type="ECO:0000256" key="10">
    <source>
        <dbReference type="ARBA" id="ARBA00023242"/>
    </source>
</evidence>
<keyword evidence="9" id="KW-0862">Zinc</keyword>
<dbReference type="InterPro" id="IPR001214">
    <property type="entry name" value="SET_dom"/>
</dbReference>
<keyword evidence="5" id="KW-0808">Transferase</keyword>
<reference evidence="19" key="2">
    <citation type="submission" date="2025-08" db="UniProtKB">
        <authorList>
            <consortium name="Ensembl"/>
        </authorList>
    </citation>
    <scope>IDENTIFICATION</scope>
</reference>
<dbReference type="SUPFAM" id="SSF82199">
    <property type="entry name" value="SET domain"/>
    <property type="match status" value="1"/>
</dbReference>
<dbReference type="AlphaFoldDB" id="A0A8K9XKA0"/>
<dbReference type="SUPFAM" id="SSF48452">
    <property type="entry name" value="TPR-like"/>
    <property type="match status" value="1"/>
</dbReference>
<comment type="subcellular location">
    <subcellularLocation>
        <location evidence="2">Cytoplasm</location>
    </subcellularLocation>
    <subcellularLocation>
        <location evidence="1">Nucleus</location>
    </subcellularLocation>
</comment>
<organism evidence="19 20">
    <name type="scientific">Oncorhynchus mykiss</name>
    <name type="common">Rainbow trout</name>
    <name type="synonym">Salmo gairdneri</name>
    <dbReference type="NCBI Taxonomy" id="8022"/>
    <lineage>
        <taxon>Eukaryota</taxon>
        <taxon>Metazoa</taxon>
        <taxon>Chordata</taxon>
        <taxon>Craniata</taxon>
        <taxon>Vertebrata</taxon>
        <taxon>Euteleostomi</taxon>
        <taxon>Actinopterygii</taxon>
        <taxon>Neopterygii</taxon>
        <taxon>Teleostei</taxon>
        <taxon>Protacanthopterygii</taxon>
        <taxon>Salmoniformes</taxon>
        <taxon>Salmonidae</taxon>
        <taxon>Salmoninae</taxon>
        <taxon>Oncorhynchus</taxon>
    </lineage>
</organism>
<dbReference type="GO" id="GO:0001947">
    <property type="term" value="P:heart looping"/>
    <property type="evidence" value="ECO:0007669"/>
    <property type="project" value="Ensembl"/>
</dbReference>
<dbReference type="PANTHER" id="PTHR46165">
    <property type="entry name" value="SET AND MYND DOMAIN-CONTAINING PROTEIN 4"/>
    <property type="match status" value="1"/>
</dbReference>
<keyword evidence="7" id="KW-0479">Metal-binding</keyword>
<evidence type="ECO:0000256" key="11">
    <source>
        <dbReference type="ARBA" id="ARBA00048985"/>
    </source>
</evidence>
<dbReference type="SUPFAM" id="SSF144232">
    <property type="entry name" value="HIT/MYND zinc finger-like"/>
    <property type="match status" value="1"/>
</dbReference>
<dbReference type="PROSITE" id="PS01360">
    <property type="entry name" value="ZF_MYND_1"/>
    <property type="match status" value="1"/>
</dbReference>
<dbReference type="GO" id="GO:0032259">
    <property type="term" value="P:methylation"/>
    <property type="evidence" value="ECO:0007669"/>
    <property type="project" value="UniProtKB-KW"/>
</dbReference>
<dbReference type="GO" id="GO:0004407">
    <property type="term" value="F:histone deacetylase activity"/>
    <property type="evidence" value="ECO:0007669"/>
    <property type="project" value="Ensembl"/>
</dbReference>
<dbReference type="InterPro" id="IPR046341">
    <property type="entry name" value="SET_dom_sf"/>
</dbReference>
<feature type="compositionally biased region" description="Polar residues" evidence="16">
    <location>
        <begin position="377"/>
        <end position="388"/>
    </location>
</feature>
<dbReference type="Gene3D" id="6.10.140.2220">
    <property type="match status" value="1"/>
</dbReference>
<feature type="region of interest" description="Disordered" evidence="16">
    <location>
        <begin position="358"/>
        <end position="391"/>
    </location>
</feature>
<dbReference type="CDD" id="cd10536">
    <property type="entry name" value="SET_SMYD4"/>
    <property type="match status" value="1"/>
</dbReference>
<feature type="region of interest" description="Disordered" evidence="16">
    <location>
        <begin position="163"/>
        <end position="201"/>
    </location>
</feature>
<feature type="compositionally biased region" description="Polar residues" evidence="16">
    <location>
        <begin position="179"/>
        <end position="201"/>
    </location>
</feature>
<feature type="compositionally biased region" description="Polar residues" evidence="16">
    <location>
        <begin position="451"/>
        <end position="460"/>
    </location>
</feature>
<accession>A0A8K9XKA0</accession>
<evidence type="ECO:0000256" key="1">
    <source>
        <dbReference type="ARBA" id="ARBA00004123"/>
    </source>
</evidence>
<dbReference type="GO" id="GO:0042826">
    <property type="term" value="F:histone deacetylase binding"/>
    <property type="evidence" value="ECO:0007669"/>
    <property type="project" value="TreeGrafter"/>
</dbReference>
<evidence type="ECO:0000256" key="16">
    <source>
        <dbReference type="SAM" id="MobiDB-lite"/>
    </source>
</evidence>
<keyword evidence="6" id="KW-0949">S-adenosyl-L-methionine</keyword>
<evidence type="ECO:0000256" key="6">
    <source>
        <dbReference type="ARBA" id="ARBA00022691"/>
    </source>
</evidence>
<comment type="function">
    <text evidence="12">Protein-lysine N-methyltransferase. Monomethylates PRMT5, modulating its transcriptional activity. May also act as a histone methyltransferase. Plays a critical role in cardiac development. Acts as a key epigenetic regulator of gene expression during cardiac development via its dual activities as a methyltransferase and negative regulator of HDAC1.</text>
</comment>
<dbReference type="Ensembl" id="ENSOMYT00000121956.1">
    <property type="protein sequence ID" value="ENSOMYP00000134512.1"/>
    <property type="gene ID" value="ENSOMYG00000075262.1"/>
</dbReference>
<evidence type="ECO:0000256" key="14">
    <source>
        <dbReference type="ARBA" id="ARBA00093680"/>
    </source>
</evidence>
<dbReference type="GeneTree" id="ENSGT00730000111079"/>
<keyword evidence="3" id="KW-0963">Cytoplasm</keyword>
<dbReference type="GO" id="GO:0042800">
    <property type="term" value="F:histone H3K4 methyltransferase activity"/>
    <property type="evidence" value="ECO:0007669"/>
    <property type="project" value="Ensembl"/>
</dbReference>
<evidence type="ECO:0000256" key="8">
    <source>
        <dbReference type="ARBA" id="ARBA00022771"/>
    </source>
</evidence>
<dbReference type="PROSITE" id="PS50865">
    <property type="entry name" value="ZF_MYND_2"/>
    <property type="match status" value="1"/>
</dbReference>
<evidence type="ECO:0000256" key="13">
    <source>
        <dbReference type="ARBA" id="ARBA00093635"/>
    </source>
</evidence>
<evidence type="ECO:0000256" key="2">
    <source>
        <dbReference type="ARBA" id="ARBA00004496"/>
    </source>
</evidence>
<evidence type="ECO:0000313" key="19">
    <source>
        <dbReference type="Ensembl" id="ENSOMYP00000134512.1"/>
    </source>
</evidence>
<evidence type="ECO:0000256" key="12">
    <source>
        <dbReference type="ARBA" id="ARBA00093423"/>
    </source>
</evidence>
<evidence type="ECO:0000259" key="17">
    <source>
        <dbReference type="PROSITE" id="PS50280"/>
    </source>
</evidence>
<dbReference type="GO" id="GO:0005737">
    <property type="term" value="C:cytoplasm"/>
    <property type="evidence" value="ECO:0007669"/>
    <property type="project" value="UniProtKB-SubCell"/>
</dbReference>
<evidence type="ECO:0000256" key="3">
    <source>
        <dbReference type="ARBA" id="ARBA00022490"/>
    </source>
</evidence>
<dbReference type="Proteomes" id="UP000694395">
    <property type="component" value="Chromosome 10"/>
</dbReference>
<keyword evidence="4" id="KW-0489">Methyltransferase</keyword>
<reference evidence="19" key="1">
    <citation type="submission" date="2020-07" db="EMBL/GenBank/DDBJ databases">
        <title>A long reads based de novo assembly of the rainbow trout Arlee double haploid line genome.</title>
        <authorList>
            <person name="Gao G."/>
            <person name="Palti Y."/>
        </authorList>
    </citation>
    <scope>NUCLEOTIDE SEQUENCE [LARGE SCALE GENOMIC DNA]</scope>
</reference>
<dbReference type="InterPro" id="IPR052097">
    <property type="entry name" value="SET-MYND_domain_protein"/>
</dbReference>
<sequence length="849" mass="93013">MDLPCVEWQKHVEQKWSRLTLDEKKCFSSLLDIDEVFDFGLSQVNQEDVDFLSGISKDDPVQKDLERAARCRKEGNCSFKTRDYTAAVLHYSQGVCHASLSSEQLSLCYANRSAALFHLQRYRECLEDIDRALNHGYPSHLKHKLQDRQAQCLNHFPNGTEGITTAKQGAGHQAEGVCSRTNSTKPNPKSPNSQQQNGSASVSCLSPGLSVCFSPEKGRHLVATKGIAAGEVILEDRAYSCVLIPGVGGGRREETEEAGRVFGTEVRYCHQCLRETVSPVPCEGCSYARYCSEGCRRGAWEWHHRWECPIGAELSTAGVMSQLALRVALKAGVKEVLKAREPIRDADNDSKLIREKISANNSSSKPITEKIRPKMKNSGSSEATSTEPEVNDPSAYYHGDSYLSVYHLLPHLNGHAPSLCFLCSVTIATLYLRLRQAGPPPVSWERGGASESMTCSNQSRAPEDGEGWAPELSLLGSVALRHMLQLRCNAQAVSLLRDTGDFTAVQSTQEVRIATAIFPTLSILNHSCCPNTSLNFRTSHLVSPQPDRGSTDVLVSTEPVSTGPEACSAPVSVSAGVAVSIRASRDICPGQEVLHCYGPHSSRMVLCERRRLLQEQYHFLCLCQACSLEQGEGPEGGGAGPETHLQCGKCEGPVKCSVDSAGWFVCVRLSCGHRVSRSEMDLRLQEVRVQLEQAVDLLETDRPDQSVMLLQRAVSQAGVFLKETHSLQGQLADTMARAYSTMGEWRGAACQLERSVLAIRSQYGQDSIELGRQLFKLAQLHFNGGSPGPALSVISRARRLLSLHCGPHCPEDTFVLCLDSVSDCEDSSFLPETCQDQQSKKKTLSASNQ</sequence>
<dbReference type="Gene3D" id="2.170.270.10">
    <property type="entry name" value="SET domain"/>
    <property type="match status" value="2"/>
</dbReference>
<dbReference type="InterPro" id="IPR044421">
    <property type="entry name" value="SMYD4_SET"/>
</dbReference>
<dbReference type="PROSITE" id="PS50280">
    <property type="entry name" value="SET"/>
    <property type="match status" value="1"/>
</dbReference>
<evidence type="ECO:0000259" key="18">
    <source>
        <dbReference type="PROSITE" id="PS50865"/>
    </source>
</evidence>
<dbReference type="GO" id="GO:0005634">
    <property type="term" value="C:nucleus"/>
    <property type="evidence" value="ECO:0007669"/>
    <property type="project" value="UniProtKB-SubCell"/>
</dbReference>
<feature type="domain" description="MYND-type" evidence="18">
    <location>
        <begin position="269"/>
        <end position="308"/>
    </location>
</feature>